<name>E8V0M5_TERSS</name>
<dbReference type="OrthoDB" id="9776438at2"/>
<dbReference type="HOGENOM" id="CLU_027853_8_0_0"/>
<protein>
    <submittedName>
        <fullName evidence="4">Luciferase-like, subgroup</fullName>
    </submittedName>
</protein>
<sequence>MEIGIDSFVQMGGPELTGAQRAKNLMEEIKLADRVGISTYGIGEHHRVEYLASSPAIFLAAAASVTEQIRLSSAVTVLSSDDPVRVFQDFATIDLISNGRAEIVVGRGSFIESYPLFGYDTKHYDELFAEKLDLLLKLRDETLVTWQGKHRSSLNGQGVWPRPVQQQLPVRLGVGGTPASFARAGLLGLPLTVAIIGGEPHRFRPMIDLYRQAWARAGHDPAKTDVSVHALGFLADTDQQAADIFWPSHKETFGRIGRERGWGPITRESFDAQLAPTAAYLIGAPETVATKLRYYDEVLGGLSQVALHMSGGGVAHADQMRSIELLGTLVGPIAG</sequence>
<keyword evidence="2" id="KW-0503">Monooxygenase</keyword>
<organism evidence="4 5">
    <name type="scientific">Terriglobus saanensis (strain ATCC BAA-1853 / DSM 23119 / SP1PR4)</name>
    <dbReference type="NCBI Taxonomy" id="401053"/>
    <lineage>
        <taxon>Bacteria</taxon>
        <taxon>Pseudomonadati</taxon>
        <taxon>Acidobacteriota</taxon>
        <taxon>Terriglobia</taxon>
        <taxon>Terriglobales</taxon>
        <taxon>Acidobacteriaceae</taxon>
        <taxon>Terriglobus</taxon>
    </lineage>
</organism>
<gene>
    <name evidence="4" type="ordered locus">AciPR4_0250</name>
</gene>
<evidence type="ECO:0000313" key="4">
    <source>
        <dbReference type="EMBL" id="ADV81088.1"/>
    </source>
</evidence>
<dbReference type="GO" id="GO:0004497">
    <property type="term" value="F:monooxygenase activity"/>
    <property type="evidence" value="ECO:0007669"/>
    <property type="project" value="UniProtKB-KW"/>
</dbReference>
<dbReference type="PANTHER" id="PTHR30137:SF8">
    <property type="entry name" value="BLR5498 PROTEIN"/>
    <property type="match status" value="1"/>
</dbReference>
<dbReference type="InterPro" id="IPR036661">
    <property type="entry name" value="Luciferase-like_sf"/>
</dbReference>
<evidence type="ECO:0000259" key="3">
    <source>
        <dbReference type="Pfam" id="PF00296"/>
    </source>
</evidence>
<dbReference type="InterPro" id="IPR050766">
    <property type="entry name" value="Bact_Lucif_Oxidored"/>
</dbReference>
<evidence type="ECO:0000256" key="1">
    <source>
        <dbReference type="ARBA" id="ARBA00023002"/>
    </source>
</evidence>
<feature type="domain" description="Luciferase-like" evidence="3">
    <location>
        <begin position="1"/>
        <end position="297"/>
    </location>
</feature>
<evidence type="ECO:0000256" key="2">
    <source>
        <dbReference type="ARBA" id="ARBA00023033"/>
    </source>
</evidence>
<dbReference type="RefSeq" id="WP_013566821.1">
    <property type="nucleotide sequence ID" value="NC_014963.1"/>
</dbReference>
<dbReference type="STRING" id="401053.AciPR4_0250"/>
<dbReference type="Gene3D" id="3.20.20.30">
    <property type="entry name" value="Luciferase-like domain"/>
    <property type="match status" value="1"/>
</dbReference>
<dbReference type="KEGG" id="tsa:AciPR4_0250"/>
<dbReference type="eggNOG" id="COG2141">
    <property type="taxonomic scope" value="Bacteria"/>
</dbReference>
<dbReference type="GO" id="GO:0005829">
    <property type="term" value="C:cytosol"/>
    <property type="evidence" value="ECO:0007669"/>
    <property type="project" value="TreeGrafter"/>
</dbReference>
<dbReference type="Pfam" id="PF00296">
    <property type="entry name" value="Bac_luciferase"/>
    <property type="match status" value="1"/>
</dbReference>
<dbReference type="Proteomes" id="UP000006844">
    <property type="component" value="Chromosome"/>
</dbReference>
<reference evidence="4 5" key="1">
    <citation type="journal article" date="2012" name="Stand. Genomic Sci.">
        <title>Complete genome sequence of Terriglobus saanensis type strain SP1PR4(T), an Acidobacteria from tundra soil.</title>
        <authorList>
            <person name="Rawat S.R."/>
            <person name="Mannisto M.K."/>
            <person name="Starovoytov V."/>
            <person name="Goodwin L."/>
            <person name="Nolan M."/>
            <person name="Hauser L."/>
            <person name="Land M."/>
            <person name="Davenport K.W."/>
            <person name="Woyke T."/>
            <person name="Haggblom M.M."/>
        </authorList>
    </citation>
    <scope>NUCLEOTIDE SEQUENCE</scope>
    <source>
        <strain evidence="5">ATCC BAA-1853 / DSM 23119 / SP1PR4</strain>
    </source>
</reference>
<proteinExistence type="predicted"/>
<dbReference type="InterPro" id="IPR011251">
    <property type="entry name" value="Luciferase-like_dom"/>
</dbReference>
<dbReference type="PANTHER" id="PTHR30137">
    <property type="entry name" value="LUCIFERASE-LIKE MONOOXYGENASE"/>
    <property type="match status" value="1"/>
</dbReference>
<accession>E8V0M5</accession>
<evidence type="ECO:0000313" key="5">
    <source>
        <dbReference type="Proteomes" id="UP000006844"/>
    </source>
</evidence>
<keyword evidence="5" id="KW-1185">Reference proteome</keyword>
<dbReference type="GO" id="GO:0016705">
    <property type="term" value="F:oxidoreductase activity, acting on paired donors, with incorporation or reduction of molecular oxygen"/>
    <property type="evidence" value="ECO:0007669"/>
    <property type="project" value="InterPro"/>
</dbReference>
<dbReference type="AlphaFoldDB" id="E8V0M5"/>
<keyword evidence="1" id="KW-0560">Oxidoreductase</keyword>
<dbReference type="SUPFAM" id="SSF51679">
    <property type="entry name" value="Bacterial luciferase-like"/>
    <property type="match status" value="1"/>
</dbReference>
<dbReference type="EMBL" id="CP002467">
    <property type="protein sequence ID" value="ADV81088.1"/>
    <property type="molecule type" value="Genomic_DNA"/>
</dbReference>